<accession>S0EDM5</accession>
<organism evidence="2 3">
    <name type="scientific">Gibberella fujikuroi (strain CBS 195.34 / IMI 58289 / NRRL A-6831)</name>
    <name type="common">Bakanae and foot rot disease fungus</name>
    <name type="synonym">Fusarium fujikuroi</name>
    <dbReference type="NCBI Taxonomy" id="1279085"/>
    <lineage>
        <taxon>Eukaryota</taxon>
        <taxon>Fungi</taxon>
        <taxon>Dikarya</taxon>
        <taxon>Ascomycota</taxon>
        <taxon>Pezizomycotina</taxon>
        <taxon>Sordariomycetes</taxon>
        <taxon>Hypocreomycetidae</taxon>
        <taxon>Hypocreales</taxon>
        <taxon>Nectriaceae</taxon>
        <taxon>Fusarium</taxon>
        <taxon>Fusarium fujikuroi species complex</taxon>
    </lineage>
</organism>
<name>S0EDM5_GIBF5</name>
<dbReference type="RefSeq" id="XP_023435042.1">
    <property type="nucleotide sequence ID" value="XM_023582518.1"/>
</dbReference>
<evidence type="ECO:0000313" key="2">
    <source>
        <dbReference type="EMBL" id="CCT72964.1"/>
    </source>
</evidence>
<dbReference type="HOGENOM" id="CLU_1749807_0_0_1"/>
<dbReference type="VEuPathDB" id="FungiDB:FFUJ_12862"/>
<dbReference type="AlphaFoldDB" id="S0EDM5"/>
<keyword evidence="3" id="KW-1185">Reference proteome</keyword>
<reference evidence="3" key="1">
    <citation type="journal article" date="2013" name="PLoS Pathog.">
        <title>Deciphering the cryptic genome: genome-wide analyses of the rice pathogen Fusarium fujikuroi reveal complex regulation of secondary metabolism and novel metabolites.</title>
        <authorList>
            <person name="Wiemann P."/>
            <person name="Sieber C.M."/>
            <person name="von Bargen K.W."/>
            <person name="Studt L."/>
            <person name="Niehaus E.M."/>
            <person name="Espino J.J."/>
            <person name="Huss K."/>
            <person name="Michielse C.B."/>
            <person name="Albermann S."/>
            <person name="Wagner D."/>
            <person name="Bergner S.V."/>
            <person name="Connolly L.R."/>
            <person name="Fischer A."/>
            <person name="Reuter G."/>
            <person name="Kleigrewe K."/>
            <person name="Bald T."/>
            <person name="Wingfield B.D."/>
            <person name="Ophir R."/>
            <person name="Freeman S."/>
            <person name="Hippler M."/>
            <person name="Smith K.M."/>
            <person name="Brown D.W."/>
            <person name="Proctor R.H."/>
            <person name="Munsterkotter M."/>
            <person name="Freitag M."/>
            <person name="Humpf H.U."/>
            <person name="Guldener U."/>
            <person name="Tudzynski B."/>
        </authorList>
    </citation>
    <scope>NUCLEOTIDE SEQUENCE [LARGE SCALE GENOMIC DNA]</scope>
    <source>
        <strain evidence="3">CBS 195.34 / IMI 58289 / NRRL A-6831</strain>
    </source>
</reference>
<sequence>MSNGSLSNASRGRAPLSSTHATLVHLALFLLWYTLTSLTLLLPDKHMNTTPGHPYAWQLLITSLQEELSRLCTQIPDGRLEEYLYIVAGQRCIDAADLTPELFAHYERAKNIRMFSLRERGIMAVRVSLYLDLLLYTKKTVYMAKTYET</sequence>
<keyword evidence="1" id="KW-1133">Transmembrane helix</keyword>
<gene>
    <name evidence="2" type="ORF">FFUJ_12862</name>
</gene>
<dbReference type="Proteomes" id="UP000016800">
    <property type="component" value="Chromosome VIII"/>
</dbReference>
<protein>
    <submittedName>
        <fullName evidence="2">Uncharacterized protein</fullName>
    </submittedName>
</protein>
<evidence type="ECO:0000256" key="1">
    <source>
        <dbReference type="SAM" id="Phobius"/>
    </source>
</evidence>
<feature type="transmembrane region" description="Helical" evidence="1">
    <location>
        <begin position="20"/>
        <end position="42"/>
    </location>
</feature>
<evidence type="ECO:0000313" key="3">
    <source>
        <dbReference type="Proteomes" id="UP000016800"/>
    </source>
</evidence>
<proteinExistence type="predicted"/>
<dbReference type="EMBL" id="HF679030">
    <property type="protein sequence ID" value="CCT72964.1"/>
    <property type="molecule type" value="Genomic_DNA"/>
</dbReference>
<dbReference type="GeneID" id="35406318"/>
<keyword evidence="1" id="KW-0812">Transmembrane</keyword>
<keyword evidence="1" id="KW-0472">Membrane</keyword>